<protein>
    <recommendedName>
        <fullName evidence="4">Tetratricopeptide repeat protein</fullName>
    </recommendedName>
</protein>
<dbReference type="RefSeq" id="WP_106090630.1">
    <property type="nucleotide sequence ID" value="NZ_PVNL01000070.1"/>
</dbReference>
<evidence type="ECO:0000313" key="2">
    <source>
        <dbReference type="EMBL" id="PRQ06635.1"/>
    </source>
</evidence>
<proteinExistence type="predicted"/>
<evidence type="ECO:0000313" key="3">
    <source>
        <dbReference type="Proteomes" id="UP000238823"/>
    </source>
</evidence>
<dbReference type="SUPFAM" id="SSF48452">
    <property type="entry name" value="TPR-like"/>
    <property type="match status" value="1"/>
</dbReference>
<dbReference type="Gene3D" id="1.25.40.10">
    <property type="entry name" value="Tetratricopeptide repeat domain"/>
    <property type="match status" value="1"/>
</dbReference>
<evidence type="ECO:0008006" key="4">
    <source>
        <dbReference type="Google" id="ProtNLM"/>
    </source>
</evidence>
<dbReference type="InterPro" id="IPR011990">
    <property type="entry name" value="TPR-like_helical_dom_sf"/>
</dbReference>
<gene>
    <name evidence="2" type="ORF">ENSA7_36560</name>
</gene>
<dbReference type="EMBL" id="PVNL01000070">
    <property type="protein sequence ID" value="PRQ06635.1"/>
    <property type="molecule type" value="Genomic_DNA"/>
</dbReference>
<name>A0A2S9YNH6_9BACT</name>
<dbReference type="AlphaFoldDB" id="A0A2S9YNH6"/>
<comment type="caution">
    <text evidence="2">The sequence shown here is derived from an EMBL/GenBank/DDBJ whole genome shotgun (WGS) entry which is preliminary data.</text>
</comment>
<dbReference type="OrthoDB" id="5520053at2"/>
<organism evidence="2 3">
    <name type="scientific">Enhygromyxa salina</name>
    <dbReference type="NCBI Taxonomy" id="215803"/>
    <lineage>
        <taxon>Bacteria</taxon>
        <taxon>Pseudomonadati</taxon>
        <taxon>Myxococcota</taxon>
        <taxon>Polyangia</taxon>
        <taxon>Nannocystales</taxon>
        <taxon>Nannocystaceae</taxon>
        <taxon>Enhygromyxa</taxon>
    </lineage>
</organism>
<evidence type="ECO:0000256" key="1">
    <source>
        <dbReference type="SAM" id="SignalP"/>
    </source>
</evidence>
<dbReference type="Proteomes" id="UP000238823">
    <property type="component" value="Unassembled WGS sequence"/>
</dbReference>
<reference evidence="2 3" key="1">
    <citation type="submission" date="2018-03" db="EMBL/GenBank/DDBJ databases">
        <title>Draft Genome Sequences of the Obligatory Marine Myxobacteria Enhygromyxa salina SWB007.</title>
        <authorList>
            <person name="Poehlein A."/>
            <person name="Moghaddam J.A."/>
            <person name="Harms H."/>
            <person name="Alanjari M."/>
            <person name="Koenig G.M."/>
            <person name="Daniel R."/>
            <person name="Schaeberle T.F."/>
        </authorList>
    </citation>
    <scope>NUCLEOTIDE SEQUENCE [LARGE SCALE GENOMIC DNA]</scope>
    <source>
        <strain evidence="2 3">SWB007</strain>
    </source>
</reference>
<keyword evidence="1" id="KW-0732">Signal</keyword>
<feature type="chain" id="PRO_5015615606" description="Tetratricopeptide repeat protein" evidence="1">
    <location>
        <begin position="26"/>
        <end position="183"/>
    </location>
</feature>
<feature type="signal peptide" evidence="1">
    <location>
        <begin position="1"/>
        <end position="25"/>
    </location>
</feature>
<accession>A0A2S9YNH6</accession>
<sequence length="183" mass="19599">MTKTTRTRWLASISLGLLAVLSVGACTSRDDEDLREGTLDTRLETHAVLPGEPSAAGLEYVQAVAEAHRQADRASERQAAVEILMTAVERVPPAGDGTAELLHYELLARTAELLVTERDPERALQLLGPHLAPARSLPIDRGSARCLVAQGDAAAQTGDHALAMSSYARALELLTLLLEEVET</sequence>
<dbReference type="PROSITE" id="PS51257">
    <property type="entry name" value="PROKAR_LIPOPROTEIN"/>
    <property type="match status" value="1"/>
</dbReference>